<evidence type="ECO:0000313" key="3">
    <source>
        <dbReference type="EMBL" id="MBB5034283.1"/>
    </source>
</evidence>
<evidence type="ECO:0000256" key="1">
    <source>
        <dbReference type="SAM" id="SignalP"/>
    </source>
</evidence>
<comment type="caution">
    <text evidence="3">The sequence shown here is derived from an EMBL/GenBank/DDBJ whole genome shotgun (WGS) entry which is preliminary data.</text>
</comment>
<dbReference type="RefSeq" id="WP_184341941.1">
    <property type="nucleotide sequence ID" value="NZ_JACHIG010000009.1"/>
</dbReference>
<organism evidence="3 4">
    <name type="scientific">Prosthecobacter vanneervenii</name>
    <dbReference type="NCBI Taxonomy" id="48466"/>
    <lineage>
        <taxon>Bacteria</taxon>
        <taxon>Pseudomonadati</taxon>
        <taxon>Verrucomicrobiota</taxon>
        <taxon>Verrucomicrobiia</taxon>
        <taxon>Verrucomicrobiales</taxon>
        <taxon>Verrucomicrobiaceae</taxon>
        <taxon>Prosthecobacter</taxon>
    </lineage>
</organism>
<feature type="domain" description="3-keto-alpha-glucoside-1,2-lyase/3-keto-2-hydroxy-glucal hydratase" evidence="2">
    <location>
        <begin position="28"/>
        <end position="228"/>
    </location>
</feature>
<dbReference type="InterPro" id="IPR010496">
    <property type="entry name" value="AL/BT2_dom"/>
</dbReference>
<dbReference type="GO" id="GO:0016787">
    <property type="term" value="F:hydrolase activity"/>
    <property type="evidence" value="ECO:0007669"/>
    <property type="project" value="InterPro"/>
</dbReference>
<keyword evidence="1" id="KW-0732">Signal</keyword>
<evidence type="ECO:0000313" key="4">
    <source>
        <dbReference type="Proteomes" id="UP000590740"/>
    </source>
</evidence>
<accession>A0A7W7YDR0</accession>
<protein>
    <recommendedName>
        <fullName evidence="2">3-keto-alpha-glucoside-1,2-lyase/3-keto-2-hydroxy-glucal hydratase domain-containing protein</fullName>
    </recommendedName>
</protein>
<name>A0A7W7YDR0_9BACT</name>
<dbReference type="Pfam" id="PF06439">
    <property type="entry name" value="3keto-disac_hyd"/>
    <property type="match status" value="1"/>
</dbReference>
<dbReference type="Proteomes" id="UP000590740">
    <property type="component" value="Unassembled WGS sequence"/>
</dbReference>
<reference evidence="3 4" key="1">
    <citation type="submission" date="2020-08" db="EMBL/GenBank/DDBJ databases">
        <title>Genomic Encyclopedia of Type Strains, Phase IV (KMG-IV): sequencing the most valuable type-strain genomes for metagenomic binning, comparative biology and taxonomic classification.</title>
        <authorList>
            <person name="Goeker M."/>
        </authorList>
    </citation>
    <scope>NUCLEOTIDE SEQUENCE [LARGE SCALE GENOMIC DNA]</scope>
    <source>
        <strain evidence="3 4">DSM 12252</strain>
    </source>
</reference>
<keyword evidence="4" id="KW-1185">Reference proteome</keyword>
<proteinExistence type="predicted"/>
<dbReference type="AlphaFoldDB" id="A0A7W7YDR0"/>
<feature type="signal peptide" evidence="1">
    <location>
        <begin position="1"/>
        <end position="23"/>
    </location>
</feature>
<sequence>MKRYFTVTLPVALLGLALFNLHAETKGDGWQNWFADGSLQGGQIISGKATYKVENGVLTGTTTEGSPNTFLAIGPFKDFELEFEVNVDDALNSGVQVRSHIAKEGDPVPEGAKGKLPAGRLYGPQCEIAINGTAGDFYDEARRGTWWSILTKTEAVRTDAAKAAFKKGEWNHYRIVVKGDHYQSFVNGVAAADFTQPNDPEGYIGFQVHGIKAGTGPYSVRWRNVKFRETK</sequence>
<evidence type="ECO:0000259" key="2">
    <source>
        <dbReference type="Pfam" id="PF06439"/>
    </source>
</evidence>
<gene>
    <name evidence="3" type="ORF">HNQ65_003877</name>
</gene>
<feature type="chain" id="PRO_5031456563" description="3-keto-alpha-glucoside-1,2-lyase/3-keto-2-hydroxy-glucal hydratase domain-containing protein" evidence="1">
    <location>
        <begin position="24"/>
        <end position="231"/>
    </location>
</feature>
<dbReference type="EMBL" id="JACHIG010000009">
    <property type="protein sequence ID" value="MBB5034283.1"/>
    <property type="molecule type" value="Genomic_DNA"/>
</dbReference>
<dbReference type="Gene3D" id="2.60.120.560">
    <property type="entry name" value="Exo-inulinase, domain 1"/>
    <property type="match status" value="1"/>
</dbReference>